<dbReference type="Pfam" id="PF05678">
    <property type="entry name" value="VQ"/>
    <property type="match status" value="1"/>
</dbReference>
<protein>
    <recommendedName>
        <fullName evidence="2">VQ domain-containing protein</fullName>
    </recommendedName>
</protein>
<gene>
    <name evidence="3" type="ORF">NE237_023202</name>
</gene>
<feature type="region of interest" description="Disordered" evidence="1">
    <location>
        <begin position="1"/>
        <end position="34"/>
    </location>
</feature>
<keyword evidence="4" id="KW-1185">Reference proteome</keyword>
<evidence type="ECO:0000313" key="3">
    <source>
        <dbReference type="EMBL" id="KAJ4963263.1"/>
    </source>
</evidence>
<evidence type="ECO:0000256" key="1">
    <source>
        <dbReference type="SAM" id="MobiDB-lite"/>
    </source>
</evidence>
<sequence>MNEDNMVMVVDQDESRGVRVRQPLTPPPPPSLSTLRSVRKRLAKPWKKPMPMAMQQLPPPPKVYRVDSTNFRKLVQQLTGAPEIQSQRLHSKAPPPLDLFHSDNTCKSRTQQQCFMTTEREGSSSFSASQMPVPGNLYMSDDSWGLFGSSVMSPTYASWPSSFAVLSPGALASLEQSSTILY</sequence>
<dbReference type="InterPro" id="IPR008889">
    <property type="entry name" value="VQ"/>
</dbReference>
<accession>A0A9Q0HEH1</accession>
<feature type="domain" description="VQ" evidence="2">
    <location>
        <begin position="58"/>
        <end position="83"/>
    </location>
</feature>
<dbReference type="PANTHER" id="PTHR34794:SF1">
    <property type="entry name" value="OS10G0101800 PROTEIN"/>
    <property type="match status" value="1"/>
</dbReference>
<name>A0A9Q0HEH1_9MAGN</name>
<dbReference type="OrthoDB" id="689462at2759"/>
<dbReference type="EMBL" id="JAMYWD010000008">
    <property type="protein sequence ID" value="KAJ4963263.1"/>
    <property type="molecule type" value="Genomic_DNA"/>
</dbReference>
<dbReference type="InterPro" id="IPR039610">
    <property type="entry name" value="VQ29"/>
</dbReference>
<organism evidence="3 4">
    <name type="scientific">Protea cynaroides</name>
    <dbReference type="NCBI Taxonomy" id="273540"/>
    <lineage>
        <taxon>Eukaryota</taxon>
        <taxon>Viridiplantae</taxon>
        <taxon>Streptophyta</taxon>
        <taxon>Embryophyta</taxon>
        <taxon>Tracheophyta</taxon>
        <taxon>Spermatophyta</taxon>
        <taxon>Magnoliopsida</taxon>
        <taxon>Proteales</taxon>
        <taxon>Proteaceae</taxon>
        <taxon>Protea</taxon>
    </lineage>
</organism>
<evidence type="ECO:0000313" key="4">
    <source>
        <dbReference type="Proteomes" id="UP001141806"/>
    </source>
</evidence>
<dbReference type="AlphaFoldDB" id="A0A9Q0HEH1"/>
<evidence type="ECO:0000259" key="2">
    <source>
        <dbReference type="Pfam" id="PF05678"/>
    </source>
</evidence>
<comment type="caution">
    <text evidence="3">The sequence shown here is derived from an EMBL/GenBank/DDBJ whole genome shotgun (WGS) entry which is preliminary data.</text>
</comment>
<dbReference type="PANTHER" id="PTHR34794">
    <property type="entry name" value="EXPRESSED PROTEIN"/>
    <property type="match status" value="1"/>
</dbReference>
<dbReference type="Proteomes" id="UP001141806">
    <property type="component" value="Unassembled WGS sequence"/>
</dbReference>
<reference evidence="3" key="1">
    <citation type="journal article" date="2023" name="Plant J.">
        <title>The genome of the king protea, Protea cynaroides.</title>
        <authorList>
            <person name="Chang J."/>
            <person name="Duong T.A."/>
            <person name="Schoeman C."/>
            <person name="Ma X."/>
            <person name="Roodt D."/>
            <person name="Barker N."/>
            <person name="Li Z."/>
            <person name="Van de Peer Y."/>
            <person name="Mizrachi E."/>
        </authorList>
    </citation>
    <scope>NUCLEOTIDE SEQUENCE</scope>
    <source>
        <tissue evidence="3">Young leaves</tissue>
    </source>
</reference>
<proteinExistence type="predicted"/>